<keyword evidence="4" id="KW-1185">Reference proteome</keyword>
<evidence type="ECO:0000256" key="1">
    <source>
        <dbReference type="ARBA" id="ARBA00023027"/>
    </source>
</evidence>
<evidence type="ECO:0000313" key="3">
    <source>
        <dbReference type="EMBL" id="KAF9613612.1"/>
    </source>
</evidence>
<dbReference type="PANTHER" id="PTHR22912:SF212">
    <property type="entry name" value="DIHYDROLIPOYL DEHYDROGENASE"/>
    <property type="match status" value="1"/>
</dbReference>
<dbReference type="OrthoDB" id="361797at2759"/>
<dbReference type="SUPFAM" id="SSF55424">
    <property type="entry name" value="FAD/NAD-linked reductases, dimerisation (C-terminal) domain"/>
    <property type="match status" value="1"/>
</dbReference>
<accession>A0A835M251</accession>
<dbReference type="Pfam" id="PF02852">
    <property type="entry name" value="Pyr_redox_dim"/>
    <property type="match status" value="1"/>
</dbReference>
<name>A0A835M251_9MAGN</name>
<reference evidence="3 4" key="1">
    <citation type="submission" date="2020-10" db="EMBL/GenBank/DDBJ databases">
        <title>The Coptis chinensis genome and diversification of protoberbering-type alkaloids.</title>
        <authorList>
            <person name="Wang B."/>
            <person name="Shu S."/>
            <person name="Song C."/>
            <person name="Liu Y."/>
        </authorList>
    </citation>
    <scope>NUCLEOTIDE SEQUENCE [LARGE SCALE GENOMIC DNA]</scope>
    <source>
        <strain evidence="3">HL-2020</strain>
        <tissue evidence="3">Leaf</tissue>
    </source>
</reference>
<dbReference type="GO" id="GO:0050660">
    <property type="term" value="F:flavin adenine dinucleotide binding"/>
    <property type="evidence" value="ECO:0007669"/>
    <property type="project" value="TreeGrafter"/>
</dbReference>
<dbReference type="GO" id="GO:0004148">
    <property type="term" value="F:dihydrolipoyl dehydrogenase (NADH) activity"/>
    <property type="evidence" value="ECO:0007669"/>
    <property type="project" value="TreeGrafter"/>
</dbReference>
<dbReference type="InterPro" id="IPR036188">
    <property type="entry name" value="FAD/NAD-bd_sf"/>
</dbReference>
<dbReference type="GO" id="GO:0005739">
    <property type="term" value="C:mitochondrion"/>
    <property type="evidence" value="ECO:0007669"/>
    <property type="project" value="TreeGrafter"/>
</dbReference>
<dbReference type="GO" id="GO:0006103">
    <property type="term" value="P:2-oxoglutarate metabolic process"/>
    <property type="evidence" value="ECO:0007669"/>
    <property type="project" value="TreeGrafter"/>
</dbReference>
<organism evidence="3 4">
    <name type="scientific">Coptis chinensis</name>
    <dbReference type="NCBI Taxonomy" id="261450"/>
    <lineage>
        <taxon>Eukaryota</taxon>
        <taxon>Viridiplantae</taxon>
        <taxon>Streptophyta</taxon>
        <taxon>Embryophyta</taxon>
        <taxon>Tracheophyta</taxon>
        <taxon>Spermatophyta</taxon>
        <taxon>Magnoliopsida</taxon>
        <taxon>Ranunculales</taxon>
        <taxon>Ranunculaceae</taxon>
        <taxon>Coptidoideae</taxon>
        <taxon>Coptis</taxon>
    </lineage>
</organism>
<dbReference type="EMBL" id="JADFTS010000003">
    <property type="protein sequence ID" value="KAF9613612.1"/>
    <property type="molecule type" value="Genomic_DNA"/>
</dbReference>
<dbReference type="PRINTS" id="PR00411">
    <property type="entry name" value="PNDRDTASEI"/>
</dbReference>
<evidence type="ECO:0000259" key="2">
    <source>
        <dbReference type="Pfam" id="PF02852"/>
    </source>
</evidence>
<protein>
    <recommendedName>
        <fullName evidence="2">Pyridine nucleotide-disulphide oxidoreductase dimerisation domain-containing protein</fullName>
    </recommendedName>
</protein>
<dbReference type="GO" id="GO:0045252">
    <property type="term" value="C:oxoglutarate dehydrogenase complex"/>
    <property type="evidence" value="ECO:0007669"/>
    <property type="project" value="TreeGrafter"/>
</dbReference>
<gene>
    <name evidence="3" type="ORF">IFM89_009438</name>
</gene>
<feature type="domain" description="Pyridine nucleotide-disulphide oxidoreductase dimerisation" evidence="2">
    <location>
        <begin position="136"/>
        <end position="175"/>
    </location>
</feature>
<dbReference type="PANTHER" id="PTHR22912">
    <property type="entry name" value="DISULFIDE OXIDOREDUCTASE"/>
    <property type="match status" value="1"/>
</dbReference>
<evidence type="ECO:0000313" key="4">
    <source>
        <dbReference type="Proteomes" id="UP000631114"/>
    </source>
</evidence>
<dbReference type="Proteomes" id="UP000631114">
    <property type="component" value="Unassembled WGS sequence"/>
</dbReference>
<dbReference type="InterPro" id="IPR004099">
    <property type="entry name" value="Pyr_nucl-diS_OxRdtase_dimer"/>
</dbReference>
<keyword evidence="1" id="KW-0520">NAD</keyword>
<dbReference type="InterPro" id="IPR016156">
    <property type="entry name" value="FAD/NAD-linked_Rdtase_dimer_sf"/>
</dbReference>
<dbReference type="InterPro" id="IPR050151">
    <property type="entry name" value="Class-I_Pyr_Nuc-Dis_Oxidored"/>
</dbReference>
<proteinExistence type="predicted"/>
<dbReference type="Gene3D" id="3.30.390.30">
    <property type="match status" value="1"/>
</dbReference>
<comment type="caution">
    <text evidence="3">The sequence shown here is derived from an EMBL/GenBank/DDBJ whole genome shotgun (WGS) entry which is preliminary data.</text>
</comment>
<dbReference type="AlphaFoldDB" id="A0A835M251"/>
<sequence length="176" mass="19443">MPSIYRVNSSSAAYESSRINTTPYIVIKEFDGVIYLQGCQRRCSVKLTLEPSAGGEQTILEVDVVFISAGRTPFTAGLDLDKIGVNTDNVSPHKAEKDGVTCVEFIAGKEGHVDYDMVPGLYTLTLRWHLLERLRNRAKAIDDAKGLVKIIVEKESDKILGVHIMSPNAGELIHER</sequence>
<dbReference type="Gene3D" id="3.50.50.60">
    <property type="entry name" value="FAD/NAD(P)-binding domain"/>
    <property type="match status" value="1"/>
</dbReference>